<dbReference type="InterPro" id="IPR005183">
    <property type="entry name" value="DUF305_CopM-like"/>
</dbReference>
<dbReference type="Pfam" id="PF03713">
    <property type="entry name" value="DUF305"/>
    <property type="match status" value="1"/>
</dbReference>
<reference evidence="2 3" key="1">
    <citation type="journal article" date="2020" name="ISME J.">
        <title>Comparative genomics reveals insights into cyanobacterial evolution and habitat adaptation.</title>
        <authorList>
            <person name="Chen M.Y."/>
            <person name="Teng W.K."/>
            <person name="Zhao L."/>
            <person name="Hu C.X."/>
            <person name="Zhou Y.K."/>
            <person name="Han B.P."/>
            <person name="Song L.R."/>
            <person name="Shu W.S."/>
        </authorList>
    </citation>
    <scope>NUCLEOTIDE SEQUENCE [LARGE SCALE GENOMIC DNA]</scope>
    <source>
        <strain evidence="2 3">FACHB-196</strain>
    </source>
</reference>
<name>A0ABR8FHB8_9NOST</name>
<organism evidence="2 3">
    <name type="scientific">Anabaena lutea FACHB-196</name>
    <dbReference type="NCBI Taxonomy" id="2692881"/>
    <lineage>
        <taxon>Bacteria</taxon>
        <taxon>Bacillati</taxon>
        <taxon>Cyanobacteriota</taxon>
        <taxon>Cyanophyceae</taxon>
        <taxon>Nostocales</taxon>
        <taxon>Nostocaceae</taxon>
        <taxon>Anabaena</taxon>
    </lineage>
</organism>
<dbReference type="RefSeq" id="WP_190716596.1">
    <property type="nucleotide sequence ID" value="NZ_JACJST010000016.1"/>
</dbReference>
<proteinExistence type="predicted"/>
<protein>
    <submittedName>
        <fullName evidence="2">DUF305 domain-containing protein</fullName>
    </submittedName>
</protein>
<gene>
    <name evidence="2" type="ORF">H6G59_17375</name>
</gene>
<evidence type="ECO:0000313" key="2">
    <source>
        <dbReference type="EMBL" id="MBD2569630.1"/>
    </source>
</evidence>
<keyword evidence="3" id="KW-1185">Reference proteome</keyword>
<accession>A0ABR8FHB8</accession>
<dbReference type="InterPro" id="IPR012347">
    <property type="entry name" value="Ferritin-like"/>
</dbReference>
<dbReference type="Proteomes" id="UP000640531">
    <property type="component" value="Unassembled WGS sequence"/>
</dbReference>
<evidence type="ECO:0000259" key="1">
    <source>
        <dbReference type="Pfam" id="PF03713"/>
    </source>
</evidence>
<comment type="caution">
    <text evidence="2">The sequence shown here is derived from an EMBL/GenBank/DDBJ whole genome shotgun (WGS) entry which is preliminary data.</text>
</comment>
<dbReference type="EMBL" id="JACJST010000016">
    <property type="protein sequence ID" value="MBD2569630.1"/>
    <property type="molecule type" value="Genomic_DNA"/>
</dbReference>
<evidence type="ECO:0000313" key="3">
    <source>
        <dbReference type="Proteomes" id="UP000640531"/>
    </source>
</evidence>
<sequence>MNLTGFLSVMMAQKVMNSATHKQLRDLAQDIIKTQTAQIQQLEQLSKASS</sequence>
<dbReference type="Gene3D" id="1.20.1260.10">
    <property type="match status" value="1"/>
</dbReference>
<feature type="domain" description="DUF305" evidence="1">
    <location>
        <begin position="9"/>
        <end position="45"/>
    </location>
</feature>